<dbReference type="Pfam" id="PF06985">
    <property type="entry name" value="HET"/>
    <property type="match status" value="1"/>
</dbReference>
<dbReference type="AlphaFoldDB" id="A0A2V1DQS7"/>
<proteinExistence type="predicted"/>
<feature type="domain" description="Heterokaryon incompatibility" evidence="1">
    <location>
        <begin position="207"/>
        <end position="298"/>
    </location>
</feature>
<organism evidence="2 3">
    <name type="scientific">Periconia macrospinosa</name>
    <dbReference type="NCBI Taxonomy" id="97972"/>
    <lineage>
        <taxon>Eukaryota</taxon>
        <taxon>Fungi</taxon>
        <taxon>Dikarya</taxon>
        <taxon>Ascomycota</taxon>
        <taxon>Pezizomycotina</taxon>
        <taxon>Dothideomycetes</taxon>
        <taxon>Pleosporomycetidae</taxon>
        <taxon>Pleosporales</taxon>
        <taxon>Massarineae</taxon>
        <taxon>Periconiaceae</taxon>
        <taxon>Periconia</taxon>
    </lineage>
</organism>
<dbReference type="STRING" id="97972.A0A2V1DQS7"/>
<accession>A0A2V1DQS7</accession>
<sequence length="610" mass="69210">MHDYLPTDSQLCGICGSVDFAAYFQPPVQGEVYSKSLTDVITYKEKDMGSRASIKYKAKHCKFCYLAYMATEGMPLRLPDDAIVSISSFCWGRNRGLDGTDFDATYCIRVIARVGVYETDGYIQLLKDDAKILGLSSHFRARVPTEVGFDMTKARTWLEICRTGHEGFCSTSGQKPNEQTPSPQPRDLIAIDLINMSLCHMPQGSDFIALSYCWPATPYLTLKRANNQELFKKDALLNHMNELPGTVQDAIICSRELPLQYLWIDALCIMQDDKDHKEKQLRQMDRVYSCASLTLVCAYPVARVPDMMTSYEYALSFYTYRDVSYPTDILNAFEGVSAVLSEAMGTSFWQGMPESILPNALCWQLRGPFRRRRMQAPGQPLPSKPLFPSWSWAGWESRVNLNYHVDVKTYQSEAEWFIVNDDSVATPLNVLNEGEPFRYSKHRPPPIEVFLPKIVPRVEVDATSPEWRDARILACCTTCTSFLIDGTRHLLNTIHEKLWPQAANYAIKDSQGVTAGCILLPHDFLATHGVESLEFEFILLCSSLQERHTGSRRPLLYFDEMVYPVRDWCTLNVMLISRLEGYKAIRVGVGIVHEDAWINSDPGTAFVELL</sequence>
<evidence type="ECO:0000259" key="1">
    <source>
        <dbReference type="Pfam" id="PF06985"/>
    </source>
</evidence>
<name>A0A2V1DQS7_9PLEO</name>
<dbReference type="PANTHER" id="PTHR33112">
    <property type="entry name" value="DOMAIN PROTEIN, PUTATIVE-RELATED"/>
    <property type="match status" value="1"/>
</dbReference>
<reference evidence="2 3" key="1">
    <citation type="journal article" date="2018" name="Sci. Rep.">
        <title>Comparative genomics provides insights into the lifestyle and reveals functional heterogeneity of dark septate endophytic fungi.</title>
        <authorList>
            <person name="Knapp D.G."/>
            <person name="Nemeth J.B."/>
            <person name="Barry K."/>
            <person name="Hainaut M."/>
            <person name="Henrissat B."/>
            <person name="Johnson J."/>
            <person name="Kuo A."/>
            <person name="Lim J.H.P."/>
            <person name="Lipzen A."/>
            <person name="Nolan M."/>
            <person name="Ohm R.A."/>
            <person name="Tamas L."/>
            <person name="Grigoriev I.V."/>
            <person name="Spatafora J.W."/>
            <person name="Nagy L.G."/>
            <person name="Kovacs G.M."/>
        </authorList>
    </citation>
    <scope>NUCLEOTIDE SEQUENCE [LARGE SCALE GENOMIC DNA]</scope>
    <source>
        <strain evidence="2 3">DSE2036</strain>
    </source>
</reference>
<gene>
    <name evidence="2" type="ORF">DM02DRAFT_562728</name>
</gene>
<protein>
    <recommendedName>
        <fullName evidence="1">Heterokaryon incompatibility domain-containing protein</fullName>
    </recommendedName>
</protein>
<keyword evidence="3" id="KW-1185">Reference proteome</keyword>
<dbReference type="OrthoDB" id="5135333at2759"/>
<evidence type="ECO:0000313" key="2">
    <source>
        <dbReference type="EMBL" id="PVI00628.1"/>
    </source>
</evidence>
<dbReference type="EMBL" id="KZ805370">
    <property type="protein sequence ID" value="PVI00628.1"/>
    <property type="molecule type" value="Genomic_DNA"/>
</dbReference>
<dbReference type="Proteomes" id="UP000244855">
    <property type="component" value="Unassembled WGS sequence"/>
</dbReference>
<dbReference type="PANTHER" id="PTHR33112:SF12">
    <property type="entry name" value="HETEROKARYON INCOMPATIBILITY DOMAIN-CONTAINING PROTEIN"/>
    <property type="match status" value="1"/>
</dbReference>
<evidence type="ECO:0000313" key="3">
    <source>
        <dbReference type="Proteomes" id="UP000244855"/>
    </source>
</evidence>
<dbReference type="InterPro" id="IPR010730">
    <property type="entry name" value="HET"/>
</dbReference>